<evidence type="ECO:0000256" key="2">
    <source>
        <dbReference type="ARBA" id="ARBA00022692"/>
    </source>
</evidence>
<keyword evidence="7" id="KW-1185">Reference proteome</keyword>
<dbReference type="InterPro" id="IPR001807">
    <property type="entry name" value="ClC"/>
</dbReference>
<feature type="transmembrane region" description="Helical" evidence="5">
    <location>
        <begin position="267"/>
        <end position="284"/>
    </location>
</feature>
<comment type="subcellular location">
    <subcellularLocation>
        <location evidence="1">Membrane</location>
        <topology evidence="1">Multi-pass membrane protein</topology>
    </subcellularLocation>
</comment>
<dbReference type="GO" id="GO:0016020">
    <property type="term" value="C:membrane"/>
    <property type="evidence" value="ECO:0007669"/>
    <property type="project" value="UniProtKB-SubCell"/>
</dbReference>
<feature type="transmembrane region" description="Helical" evidence="5">
    <location>
        <begin position="54"/>
        <end position="70"/>
    </location>
</feature>
<evidence type="ECO:0000256" key="5">
    <source>
        <dbReference type="SAM" id="Phobius"/>
    </source>
</evidence>
<sequence>MKRIKNSFEHVFIVSHLIKWTLFVIPVSISVGTLVAWFLWLLDRAINFRFAHPWLLWLLPIAGVGIHFLYKYSGKNAEAGNNLIMDEIHEPGGGVPARMAPLVIIATIVTHLFGGSAGREGTAVQVGGSLANFFARQFKLTREDLRMLLTTGVAAGFGAVFGTPITGAIFALEVLALGRIKHDALLPCFIASFLADITCGAWGIHHTQYHILFESVEKTYFNYVHFDLILLIKVIIAGILFGLAGFAFAESAHTIKNYSNKWIKQKWMIPIIGGLIIIALTYIIGTQDYLSLGVTNPNKNGISIISSFHAGGATYFSWFWKLLFTAITLGMGFKGGEVTPLFFIGAALGNTLGVIMGAPIDLMAGLGFIAVFAGATNTPIACTFMGVELFGGANIIYYAIASFTAYYFSGHSGIYHAQRVAVSKVNHLQHHTDRTLHDVRNKRIKKRKQWLKKSRATLLEN</sequence>
<dbReference type="GO" id="GO:0015108">
    <property type="term" value="F:chloride transmembrane transporter activity"/>
    <property type="evidence" value="ECO:0007669"/>
    <property type="project" value="InterPro"/>
</dbReference>
<dbReference type="SUPFAM" id="SSF81340">
    <property type="entry name" value="Clc chloride channel"/>
    <property type="match status" value="1"/>
</dbReference>
<dbReference type="Gene3D" id="1.10.3080.10">
    <property type="entry name" value="Clc chloride channel"/>
    <property type="match status" value="1"/>
</dbReference>
<dbReference type="PANTHER" id="PTHR43427:SF12">
    <property type="entry name" value="CHLORIDE TRANSPORTER"/>
    <property type="match status" value="1"/>
</dbReference>
<accession>A0A2W7SGN1</accession>
<keyword evidence="2 5" id="KW-0812">Transmembrane</keyword>
<dbReference type="OrthoDB" id="9767361at2"/>
<dbReference type="RefSeq" id="WP_111293483.1">
    <property type="nucleotide sequence ID" value="NZ_QKZV01000001.1"/>
</dbReference>
<feature type="transmembrane region" description="Helical" evidence="5">
    <location>
        <begin position="341"/>
        <end position="369"/>
    </location>
</feature>
<evidence type="ECO:0000313" key="6">
    <source>
        <dbReference type="EMBL" id="PZX66057.1"/>
    </source>
</evidence>
<evidence type="ECO:0000313" key="7">
    <source>
        <dbReference type="Proteomes" id="UP000249720"/>
    </source>
</evidence>
<feature type="transmembrane region" description="Helical" evidence="5">
    <location>
        <begin position="389"/>
        <end position="409"/>
    </location>
</feature>
<reference evidence="6 7" key="1">
    <citation type="submission" date="2018-06" db="EMBL/GenBank/DDBJ databases">
        <title>Genomic Encyclopedia of Archaeal and Bacterial Type Strains, Phase II (KMG-II): from individual species to whole genera.</title>
        <authorList>
            <person name="Goeker M."/>
        </authorList>
    </citation>
    <scope>NUCLEOTIDE SEQUENCE [LARGE SCALE GENOMIC DNA]</scope>
    <source>
        <strain evidence="6 7">DSM 23241</strain>
    </source>
</reference>
<feature type="transmembrane region" description="Helical" evidence="5">
    <location>
        <begin position="184"/>
        <end position="204"/>
    </location>
</feature>
<evidence type="ECO:0000256" key="1">
    <source>
        <dbReference type="ARBA" id="ARBA00004141"/>
    </source>
</evidence>
<dbReference type="PANTHER" id="PTHR43427">
    <property type="entry name" value="CHLORIDE CHANNEL PROTEIN CLC-E"/>
    <property type="match status" value="1"/>
</dbReference>
<proteinExistence type="predicted"/>
<dbReference type="InterPro" id="IPR014743">
    <property type="entry name" value="Cl-channel_core"/>
</dbReference>
<dbReference type="CDD" id="cd03682">
    <property type="entry name" value="ClC_sycA_like"/>
    <property type="match status" value="1"/>
</dbReference>
<protein>
    <submittedName>
        <fullName evidence="6">H+/Cl-antiporter ClcA</fullName>
    </submittedName>
</protein>
<gene>
    <name evidence="6" type="ORF">LX80_00557</name>
</gene>
<evidence type="ECO:0000256" key="3">
    <source>
        <dbReference type="ARBA" id="ARBA00022989"/>
    </source>
</evidence>
<evidence type="ECO:0000256" key="4">
    <source>
        <dbReference type="ARBA" id="ARBA00023136"/>
    </source>
</evidence>
<keyword evidence="4 5" id="KW-0472">Membrane</keyword>
<dbReference type="InterPro" id="IPR050368">
    <property type="entry name" value="ClC-type_chloride_channel"/>
</dbReference>
<keyword evidence="3 5" id="KW-1133">Transmembrane helix</keyword>
<organism evidence="6 7">
    <name type="scientific">Hydrotalea sandarakina</name>
    <dbReference type="NCBI Taxonomy" id="1004304"/>
    <lineage>
        <taxon>Bacteria</taxon>
        <taxon>Pseudomonadati</taxon>
        <taxon>Bacteroidota</taxon>
        <taxon>Chitinophagia</taxon>
        <taxon>Chitinophagales</taxon>
        <taxon>Chitinophagaceae</taxon>
        <taxon>Hydrotalea</taxon>
    </lineage>
</organism>
<feature type="transmembrane region" description="Helical" evidence="5">
    <location>
        <begin position="224"/>
        <end position="246"/>
    </location>
</feature>
<dbReference type="Pfam" id="PF00654">
    <property type="entry name" value="Voltage_CLC"/>
    <property type="match status" value="1"/>
</dbReference>
<dbReference type="AlphaFoldDB" id="A0A2W7SGN1"/>
<dbReference type="EMBL" id="QKZV01000001">
    <property type="protein sequence ID" value="PZX66057.1"/>
    <property type="molecule type" value="Genomic_DNA"/>
</dbReference>
<comment type="caution">
    <text evidence="6">The sequence shown here is derived from an EMBL/GenBank/DDBJ whole genome shotgun (WGS) entry which is preliminary data.</text>
</comment>
<name>A0A2W7SGN1_9BACT</name>
<feature type="transmembrane region" description="Helical" evidence="5">
    <location>
        <begin position="20"/>
        <end position="42"/>
    </location>
</feature>
<dbReference type="Proteomes" id="UP000249720">
    <property type="component" value="Unassembled WGS sequence"/>
</dbReference>
<dbReference type="PRINTS" id="PR00762">
    <property type="entry name" value="CLCHANNEL"/>
</dbReference>
<feature type="transmembrane region" description="Helical" evidence="5">
    <location>
        <begin position="147"/>
        <end position="172"/>
    </location>
</feature>